<dbReference type="EMBL" id="JAASQR010000003">
    <property type="protein sequence ID" value="NIJ17244.1"/>
    <property type="molecule type" value="Genomic_DNA"/>
</dbReference>
<feature type="chain" id="PRO_5033068273" description="DUF192 domain-containing protein" evidence="1">
    <location>
        <begin position="22"/>
        <end position="175"/>
    </location>
</feature>
<dbReference type="PROSITE" id="PS51257">
    <property type="entry name" value="PROKAR_LIPOPROTEIN"/>
    <property type="match status" value="1"/>
</dbReference>
<dbReference type="InterPro" id="IPR038695">
    <property type="entry name" value="Saro_0823-like_sf"/>
</dbReference>
<organism evidence="2 3">
    <name type="scientific">Sphingobium vermicomposti</name>
    <dbReference type="NCBI Taxonomy" id="529005"/>
    <lineage>
        <taxon>Bacteria</taxon>
        <taxon>Pseudomonadati</taxon>
        <taxon>Pseudomonadota</taxon>
        <taxon>Alphaproteobacteria</taxon>
        <taxon>Sphingomonadales</taxon>
        <taxon>Sphingomonadaceae</taxon>
        <taxon>Sphingobium</taxon>
    </lineage>
</organism>
<proteinExistence type="predicted"/>
<protein>
    <recommendedName>
        <fullName evidence="4">DUF192 domain-containing protein</fullName>
    </recommendedName>
</protein>
<name>A0A846MAU9_9SPHN</name>
<dbReference type="RefSeq" id="WP_167303856.1">
    <property type="nucleotide sequence ID" value="NZ_JAASQR010000003.1"/>
</dbReference>
<accession>A0A846MAU9</accession>
<dbReference type="Proteomes" id="UP000576821">
    <property type="component" value="Unassembled WGS sequence"/>
</dbReference>
<comment type="caution">
    <text evidence="2">The sequence shown here is derived from an EMBL/GenBank/DDBJ whole genome shotgun (WGS) entry which is preliminary data.</text>
</comment>
<sequence length="175" mass="18525">MRIIPLLLIALLAACYPTAPKGEKATAPATQQETLLPLAITTAKGTHRFAVEAALTPQQQAQGLMFRKSLAPDGGMLFPMNPPRTASFWMKNTLIPLDMLFIRTDGTIAFIAASTTPYSRDPVSAGVPVAAVLELRGGRAAELGIAQGDRVAWGRCVDPAGKAPAELDFCPSPAR</sequence>
<evidence type="ECO:0008006" key="4">
    <source>
        <dbReference type="Google" id="ProtNLM"/>
    </source>
</evidence>
<dbReference type="Gene3D" id="2.60.120.1140">
    <property type="entry name" value="Protein of unknown function DUF192"/>
    <property type="match status" value="1"/>
</dbReference>
<reference evidence="2 3" key="1">
    <citation type="submission" date="2020-03" db="EMBL/GenBank/DDBJ databases">
        <title>Genomic Encyclopedia of Type Strains, Phase IV (KMG-IV): sequencing the most valuable type-strain genomes for metagenomic binning, comparative biology and taxonomic classification.</title>
        <authorList>
            <person name="Goeker M."/>
        </authorList>
    </citation>
    <scope>NUCLEOTIDE SEQUENCE [LARGE SCALE GENOMIC DNA]</scope>
    <source>
        <strain evidence="2 3">DSM 21299</strain>
    </source>
</reference>
<dbReference type="AlphaFoldDB" id="A0A846MAU9"/>
<evidence type="ECO:0000313" key="3">
    <source>
        <dbReference type="Proteomes" id="UP000576821"/>
    </source>
</evidence>
<gene>
    <name evidence="2" type="ORF">FHS54_002233</name>
</gene>
<dbReference type="InterPro" id="IPR003795">
    <property type="entry name" value="DUF192"/>
</dbReference>
<evidence type="ECO:0000256" key="1">
    <source>
        <dbReference type="SAM" id="SignalP"/>
    </source>
</evidence>
<feature type="signal peptide" evidence="1">
    <location>
        <begin position="1"/>
        <end position="21"/>
    </location>
</feature>
<keyword evidence="3" id="KW-1185">Reference proteome</keyword>
<dbReference type="PANTHER" id="PTHR37953">
    <property type="entry name" value="UPF0127 PROTEIN MJ1496"/>
    <property type="match status" value="1"/>
</dbReference>
<evidence type="ECO:0000313" key="2">
    <source>
        <dbReference type="EMBL" id="NIJ17244.1"/>
    </source>
</evidence>
<dbReference type="Pfam" id="PF02643">
    <property type="entry name" value="DUF192"/>
    <property type="match status" value="1"/>
</dbReference>
<dbReference type="PANTHER" id="PTHR37953:SF1">
    <property type="entry name" value="UPF0127 PROTEIN MJ1496"/>
    <property type="match status" value="1"/>
</dbReference>
<keyword evidence="1" id="KW-0732">Signal</keyword>